<feature type="transmembrane region" description="Helical" evidence="2">
    <location>
        <begin position="120"/>
        <end position="142"/>
    </location>
</feature>
<keyword evidence="2" id="KW-0812">Transmembrane</keyword>
<keyword evidence="2" id="KW-1133">Transmembrane helix</keyword>
<keyword evidence="5" id="KW-1185">Reference proteome</keyword>
<keyword evidence="2" id="KW-0472">Membrane</keyword>
<feature type="transmembrane region" description="Helical" evidence="2">
    <location>
        <begin position="148"/>
        <end position="171"/>
    </location>
</feature>
<comment type="similarity">
    <text evidence="1">Belongs to the bacterial sugar transferase family.</text>
</comment>
<reference evidence="4 5" key="1">
    <citation type="submission" date="2016-10" db="EMBL/GenBank/DDBJ databases">
        <authorList>
            <person name="de Groot N.N."/>
        </authorList>
    </citation>
    <scope>NUCLEOTIDE SEQUENCE [LARGE SCALE GENOMIC DNA]</scope>
    <source>
        <strain evidence="4 5">DSM 14789</strain>
    </source>
</reference>
<feature type="transmembrane region" description="Helical" evidence="2">
    <location>
        <begin position="280"/>
        <end position="301"/>
    </location>
</feature>
<evidence type="ECO:0000256" key="1">
    <source>
        <dbReference type="ARBA" id="ARBA00006464"/>
    </source>
</evidence>
<dbReference type="PANTHER" id="PTHR30576">
    <property type="entry name" value="COLANIC BIOSYNTHESIS UDP-GLUCOSE LIPID CARRIER TRANSFERASE"/>
    <property type="match status" value="1"/>
</dbReference>
<dbReference type="InterPro" id="IPR003362">
    <property type="entry name" value="Bact_transf"/>
</dbReference>
<dbReference type="EMBL" id="FNGI01000001">
    <property type="protein sequence ID" value="SDK80462.1"/>
    <property type="molecule type" value="Genomic_DNA"/>
</dbReference>
<keyword evidence="4" id="KW-0808">Transferase</keyword>
<feature type="domain" description="Bacterial sugar transferase" evidence="3">
    <location>
        <begin position="275"/>
        <end position="456"/>
    </location>
</feature>
<organism evidence="4 5">
    <name type="scientific">Modicisalibacter muralis</name>
    <dbReference type="NCBI Taxonomy" id="119000"/>
    <lineage>
        <taxon>Bacteria</taxon>
        <taxon>Pseudomonadati</taxon>
        <taxon>Pseudomonadota</taxon>
        <taxon>Gammaproteobacteria</taxon>
        <taxon>Oceanospirillales</taxon>
        <taxon>Halomonadaceae</taxon>
        <taxon>Modicisalibacter</taxon>
    </lineage>
</organism>
<evidence type="ECO:0000313" key="5">
    <source>
        <dbReference type="Proteomes" id="UP000198654"/>
    </source>
</evidence>
<evidence type="ECO:0000313" key="4">
    <source>
        <dbReference type="EMBL" id="SDK80462.1"/>
    </source>
</evidence>
<proteinExistence type="inferred from homology"/>
<evidence type="ECO:0000256" key="2">
    <source>
        <dbReference type="SAM" id="Phobius"/>
    </source>
</evidence>
<name>A0A1G9EWB4_9GAMM</name>
<accession>A0A1G9EWB4</accession>
<feature type="transmembrane region" description="Helical" evidence="2">
    <location>
        <begin position="90"/>
        <end position="108"/>
    </location>
</feature>
<dbReference type="AlphaFoldDB" id="A0A1G9EWB4"/>
<protein>
    <submittedName>
        <fullName evidence="4">Exopolysaccharide biosynthesis polyprenyl glycosylphosphotransferase</fullName>
    </submittedName>
</protein>
<feature type="transmembrane region" description="Helical" evidence="2">
    <location>
        <begin position="54"/>
        <end position="78"/>
    </location>
</feature>
<dbReference type="GO" id="GO:0016780">
    <property type="term" value="F:phosphotransferase activity, for other substituted phosphate groups"/>
    <property type="evidence" value="ECO:0007669"/>
    <property type="project" value="TreeGrafter"/>
</dbReference>
<evidence type="ECO:0000259" key="3">
    <source>
        <dbReference type="Pfam" id="PF02397"/>
    </source>
</evidence>
<gene>
    <name evidence="4" type="ORF">SAMN05661010_00142</name>
</gene>
<dbReference type="Pfam" id="PF02397">
    <property type="entry name" value="Bac_transf"/>
    <property type="match status" value="1"/>
</dbReference>
<sequence>MLLSIIKRRLSSPTTEGTSAGMGGAKLGEATHAREVHHPLLEHQRRHSRPFERILINNNFHLVLGWFFSIILPVMVIWGWEFWDSIGPEQWAAIIGCSSAYLMATVSVQQLAGLPHVKSYVLVTPCVTLYYFFLLVALQTFAVEYDHLYVLITYLVGCASSFIICLAISVFSQKILAIVPFGKAAELYESQGAGWCLLDVPSLDHVRVNGVVADLQADLSDIWRRFLADCTIHRIPVYSSSKAMEMTCGKLSLDHLHEEVQHGSLSPHEGYEALKRGMDILAVLLVIPLVLPLMAMTMAAIRLDSPGPAIFKQRRMGFCCRQFTVYKFRSMYTGCIGKGFTIDGEDPRVTRVGRVIRKYRLDELPQLFNVLKGDMSLIGPRPESMELTGWYAKDVPYFHYRHVVRPGISGWAQVMQGYAADVDGMIGKLEYDFYYIKNFSFWLDVLIIIRTLKTLVTGFGSR</sequence>
<dbReference type="Proteomes" id="UP000198654">
    <property type="component" value="Unassembled WGS sequence"/>
</dbReference>
<dbReference type="STRING" id="119000.SAMN05661010_00142"/>
<dbReference type="PANTHER" id="PTHR30576:SF0">
    <property type="entry name" value="UNDECAPRENYL-PHOSPHATE N-ACETYLGALACTOSAMINYL 1-PHOSPHATE TRANSFERASE-RELATED"/>
    <property type="match status" value="1"/>
</dbReference>